<keyword evidence="3" id="KW-1185">Reference proteome</keyword>
<evidence type="ECO:0008006" key="4">
    <source>
        <dbReference type="Google" id="ProtNLM"/>
    </source>
</evidence>
<protein>
    <recommendedName>
        <fullName evidence="4">HTH cro/C1-type domain-containing protein</fullName>
    </recommendedName>
</protein>
<evidence type="ECO:0000256" key="1">
    <source>
        <dbReference type="SAM" id="MobiDB-lite"/>
    </source>
</evidence>
<reference evidence="3" key="1">
    <citation type="journal article" date="2019" name="Int. J. Syst. Evol. Microbiol.">
        <title>The Global Catalogue of Microorganisms (GCM) 10K type strain sequencing project: providing services to taxonomists for standard genome sequencing and annotation.</title>
        <authorList>
            <consortium name="The Broad Institute Genomics Platform"/>
            <consortium name="The Broad Institute Genome Sequencing Center for Infectious Disease"/>
            <person name="Wu L."/>
            <person name="Ma J."/>
        </authorList>
    </citation>
    <scope>NUCLEOTIDE SEQUENCE [LARGE SCALE GENOMIC DNA]</scope>
    <source>
        <strain evidence="3">JCM 4733</strain>
    </source>
</reference>
<dbReference type="PANTHER" id="PTHR11102">
    <property type="entry name" value="SEL-1-LIKE PROTEIN"/>
    <property type="match status" value="1"/>
</dbReference>
<evidence type="ECO:0000313" key="2">
    <source>
        <dbReference type="EMBL" id="GHA45645.1"/>
    </source>
</evidence>
<dbReference type="InterPro" id="IPR011990">
    <property type="entry name" value="TPR-like_helical_dom_sf"/>
</dbReference>
<feature type="region of interest" description="Disordered" evidence="1">
    <location>
        <begin position="394"/>
        <end position="427"/>
    </location>
</feature>
<comment type="caution">
    <text evidence="2">The sequence shown here is derived from an EMBL/GenBank/DDBJ whole genome shotgun (WGS) entry which is preliminary data.</text>
</comment>
<dbReference type="Proteomes" id="UP000653644">
    <property type="component" value="Unassembled WGS sequence"/>
</dbReference>
<accession>A0ABQ3CWV5</accession>
<dbReference type="EMBL" id="BMVN01000023">
    <property type="protein sequence ID" value="GHA45645.1"/>
    <property type="molecule type" value="Genomic_DNA"/>
</dbReference>
<dbReference type="InterPro" id="IPR050767">
    <property type="entry name" value="Sel1_AlgK"/>
</dbReference>
<gene>
    <name evidence="2" type="ORF">GCM10010345_57700</name>
</gene>
<dbReference type="Gene3D" id="1.25.40.10">
    <property type="entry name" value="Tetratricopeptide repeat domain"/>
    <property type="match status" value="3"/>
</dbReference>
<proteinExistence type="predicted"/>
<evidence type="ECO:0000313" key="3">
    <source>
        <dbReference type="Proteomes" id="UP000653644"/>
    </source>
</evidence>
<organism evidence="2 3">
    <name type="scientific">Streptomyces canarius</name>
    <dbReference type="NCBI Taxonomy" id="285453"/>
    <lineage>
        <taxon>Bacteria</taxon>
        <taxon>Bacillati</taxon>
        <taxon>Actinomycetota</taxon>
        <taxon>Actinomycetes</taxon>
        <taxon>Kitasatosporales</taxon>
        <taxon>Streptomycetaceae</taxon>
        <taxon>Streptomyces</taxon>
    </lineage>
</organism>
<name>A0ABQ3CWV5_9ACTN</name>
<sequence length="840" mass="90757">MHEPEQERNAALVELQTRLADGLARTRLSKTQLATQARLSRTTVQMAFQPDAIAAPSAQTVVALARVLRLPEKELLDLRRVATEGPGPICGTDEAPGKPISDWDPHDLEVHPAGPAFTGGRSKGLTHLSGYVMRDHDRILAEAVRDAAGGRSRMVVLVGSSSTGKTRACWEAVQPLASRGWRLWHPFDPTRSEAALEGLQRVSPCTVVWLNEAQHYLGNPGLGEQVAAAIHSLLTEPARGPILVLGTLWPDFADEYTDLTAPGQRDRYSRVRELLAGRTLTVPDSFDEPALQAAASLAKNGDQLLADALTRATAGGRVAQHLAGAPELLRRYEQGTPAAKALLEAAMDGRRLGIGLHLPQSFLIDAASDYLSDDDFDHLMEDWAEASFADLARPVHGKQAPLRRTGARPDRRPPGSPPGASQGSSIGPMFRLADYLEQHGRKARRAKCPPDSFWHAAYTHLARPEDLNDLAESALDRHRLRWAYHLHQRAADLGDPSALVYMGRMQESFGRGKEAAALFRQAAESGDSNALLELAFVHQKCGARQEAYSLFRLAAEAGNKRAVIHLVFNLVDDGDWEGAEAVASPALDRGYPLALYLLAEQRERVGDSVGAASLYHRAAEAGESRALVDLVRLRRQAGDREGAEALEKQVAAAGKPHELYSLAVLRDAVGESAAAMALIRQAVGVGDFAEIFPLVAMRLQAGDREGAEELVAMAADAGDARALTYLAQLRDDSGSSAEAEELARRAADDGDTVALCFLATRREEAGDFEGAETLYRQAIEVGDESALAKLARRREEVGDQQGADAYYRLAANAGKAQHLQLGARWPHGLDADGVPTAPWL</sequence>
<dbReference type="SUPFAM" id="SSF81901">
    <property type="entry name" value="HCP-like"/>
    <property type="match status" value="2"/>
</dbReference>
<feature type="compositionally biased region" description="Low complexity" evidence="1">
    <location>
        <begin position="418"/>
        <end position="427"/>
    </location>
</feature>
<dbReference type="PANTHER" id="PTHR11102:SF160">
    <property type="entry name" value="ERAD-ASSOCIATED E3 UBIQUITIN-PROTEIN LIGASE COMPONENT HRD3"/>
    <property type="match status" value="1"/>
</dbReference>